<dbReference type="AlphaFoldDB" id="A0A5P1X2F2"/>
<sequence length="79" mass="9116">MEPMYLEDGDLDFIEKKYPDLFALLKDGANKDKTEVELHSEEEWETIQDLIVDCISGSLDEHDEVNDDGIRLEGIMDIQ</sequence>
<reference evidence="1 2" key="1">
    <citation type="submission" date="2019-09" db="EMBL/GenBank/DDBJ databases">
        <title>Complete Genome Sequence of Lactobacillus nenjiangensis SH-Y15, isolated from sauerkraut.</title>
        <authorList>
            <person name="Yang H."/>
        </authorList>
    </citation>
    <scope>NUCLEOTIDE SEQUENCE [LARGE SCALE GENOMIC DNA]</scope>
    <source>
        <strain evidence="1 2">SH-Y15</strain>
    </source>
</reference>
<dbReference type="RefSeq" id="WP_150204123.1">
    <property type="nucleotide sequence ID" value="NZ_CP043939.1"/>
</dbReference>
<organism evidence="1 2">
    <name type="scientific">Paucilactobacillus nenjiangensis</name>
    <dbReference type="NCBI Taxonomy" id="1296540"/>
    <lineage>
        <taxon>Bacteria</taxon>
        <taxon>Bacillati</taxon>
        <taxon>Bacillota</taxon>
        <taxon>Bacilli</taxon>
        <taxon>Lactobacillales</taxon>
        <taxon>Lactobacillaceae</taxon>
        <taxon>Paucilactobacillus</taxon>
    </lineage>
</organism>
<gene>
    <name evidence="1" type="ORF">F0161_06755</name>
</gene>
<protein>
    <submittedName>
        <fullName evidence="1">Uncharacterized protein</fullName>
    </submittedName>
</protein>
<dbReference type="OrthoDB" id="2308379at2"/>
<evidence type="ECO:0000313" key="2">
    <source>
        <dbReference type="Proteomes" id="UP000325295"/>
    </source>
</evidence>
<dbReference type="EMBL" id="CP043939">
    <property type="protein sequence ID" value="QER67585.1"/>
    <property type="molecule type" value="Genomic_DNA"/>
</dbReference>
<accession>A0A5P1X2F2</accession>
<name>A0A5P1X2F2_9LACO</name>
<keyword evidence="2" id="KW-1185">Reference proteome</keyword>
<dbReference type="Proteomes" id="UP000325295">
    <property type="component" value="Chromosome"/>
</dbReference>
<evidence type="ECO:0000313" key="1">
    <source>
        <dbReference type="EMBL" id="QER67585.1"/>
    </source>
</evidence>
<proteinExistence type="predicted"/>
<dbReference type="KEGG" id="lnn:F0161_06755"/>